<organism evidence="2 3">
    <name type="scientific">Brachionus calyciflorus</name>
    <dbReference type="NCBI Taxonomy" id="104777"/>
    <lineage>
        <taxon>Eukaryota</taxon>
        <taxon>Metazoa</taxon>
        <taxon>Spiralia</taxon>
        <taxon>Gnathifera</taxon>
        <taxon>Rotifera</taxon>
        <taxon>Eurotatoria</taxon>
        <taxon>Monogononta</taxon>
        <taxon>Pseudotrocha</taxon>
        <taxon>Ploima</taxon>
        <taxon>Brachionidae</taxon>
        <taxon>Brachionus</taxon>
    </lineage>
</organism>
<dbReference type="AlphaFoldDB" id="A0A814S3I7"/>
<name>A0A814S3I7_9BILA</name>
<comment type="caution">
    <text evidence="2">The sequence shown here is derived from an EMBL/GenBank/DDBJ whole genome shotgun (WGS) entry which is preliminary data.</text>
</comment>
<dbReference type="Proteomes" id="UP000663879">
    <property type="component" value="Unassembled WGS sequence"/>
</dbReference>
<accession>A0A814S3I7</accession>
<protein>
    <recommendedName>
        <fullName evidence="1">VWFA domain-containing protein</fullName>
    </recommendedName>
</protein>
<dbReference type="PROSITE" id="PS50234">
    <property type="entry name" value="VWFA"/>
    <property type="match status" value="1"/>
</dbReference>
<dbReference type="InterPro" id="IPR002035">
    <property type="entry name" value="VWF_A"/>
</dbReference>
<feature type="non-terminal residue" evidence="2">
    <location>
        <position position="62"/>
    </location>
</feature>
<evidence type="ECO:0000313" key="3">
    <source>
        <dbReference type="Proteomes" id="UP000663879"/>
    </source>
</evidence>
<sequence>NGKCLNPSFVRCCVENYSNNIDLVIIIDNSGSIGFDDFQIEKNFVKSLIQKLEINMNKSRIA</sequence>
<dbReference type="Gene3D" id="3.40.50.410">
    <property type="entry name" value="von Willebrand factor, type A domain"/>
    <property type="match status" value="1"/>
</dbReference>
<dbReference type="OrthoDB" id="6132182at2759"/>
<dbReference type="Pfam" id="PF00092">
    <property type="entry name" value="VWA"/>
    <property type="match status" value="1"/>
</dbReference>
<gene>
    <name evidence="2" type="ORF">OXX778_LOCUS22964</name>
</gene>
<reference evidence="2" key="1">
    <citation type="submission" date="2021-02" db="EMBL/GenBank/DDBJ databases">
        <authorList>
            <person name="Nowell W R."/>
        </authorList>
    </citation>
    <scope>NUCLEOTIDE SEQUENCE</scope>
    <source>
        <strain evidence="2">Ploen Becks lab</strain>
    </source>
</reference>
<evidence type="ECO:0000313" key="2">
    <source>
        <dbReference type="EMBL" id="CAF1142722.1"/>
    </source>
</evidence>
<evidence type="ECO:0000259" key="1">
    <source>
        <dbReference type="PROSITE" id="PS50234"/>
    </source>
</evidence>
<feature type="non-terminal residue" evidence="2">
    <location>
        <position position="1"/>
    </location>
</feature>
<dbReference type="InterPro" id="IPR036465">
    <property type="entry name" value="vWFA_dom_sf"/>
</dbReference>
<keyword evidence="3" id="KW-1185">Reference proteome</keyword>
<feature type="domain" description="VWFA" evidence="1">
    <location>
        <begin position="22"/>
        <end position="62"/>
    </location>
</feature>
<dbReference type="SUPFAM" id="SSF53300">
    <property type="entry name" value="vWA-like"/>
    <property type="match status" value="1"/>
</dbReference>
<dbReference type="EMBL" id="CAJNOC010010750">
    <property type="protein sequence ID" value="CAF1142722.1"/>
    <property type="molecule type" value="Genomic_DNA"/>
</dbReference>
<proteinExistence type="predicted"/>